<name>A0AAV9JJ27_9PEZI</name>
<feature type="region of interest" description="Disordered" evidence="1">
    <location>
        <begin position="75"/>
        <end position="105"/>
    </location>
</feature>
<accession>A0AAV9JJ27</accession>
<sequence length="105" mass="11711">MTKQSLEPKDHRKPCTLCQQPRDVLVRCQIDETGKWHFVCPGKCWKAVSGGVVDGDAEHEHYLYGGMWKNKHDAVSAKMPKNKGKRGATTASPKDASDDETENIT</sequence>
<gene>
    <name evidence="2" type="ORF">LTR36_003669</name>
</gene>
<organism evidence="2 3">
    <name type="scientific">Oleoguttula mirabilis</name>
    <dbReference type="NCBI Taxonomy" id="1507867"/>
    <lineage>
        <taxon>Eukaryota</taxon>
        <taxon>Fungi</taxon>
        <taxon>Dikarya</taxon>
        <taxon>Ascomycota</taxon>
        <taxon>Pezizomycotina</taxon>
        <taxon>Dothideomycetes</taxon>
        <taxon>Dothideomycetidae</taxon>
        <taxon>Mycosphaerellales</taxon>
        <taxon>Teratosphaeriaceae</taxon>
        <taxon>Oleoguttula</taxon>
    </lineage>
</organism>
<proteinExistence type="predicted"/>
<evidence type="ECO:0000313" key="2">
    <source>
        <dbReference type="EMBL" id="KAK4545118.1"/>
    </source>
</evidence>
<evidence type="ECO:0000313" key="3">
    <source>
        <dbReference type="Proteomes" id="UP001324427"/>
    </source>
</evidence>
<dbReference type="Proteomes" id="UP001324427">
    <property type="component" value="Unassembled WGS sequence"/>
</dbReference>
<reference evidence="2 3" key="1">
    <citation type="submission" date="2021-11" db="EMBL/GenBank/DDBJ databases">
        <title>Black yeast isolated from Biological Soil Crust.</title>
        <authorList>
            <person name="Kurbessoian T."/>
        </authorList>
    </citation>
    <scope>NUCLEOTIDE SEQUENCE [LARGE SCALE GENOMIC DNA]</scope>
    <source>
        <strain evidence="2 3">CCFEE 5522</strain>
    </source>
</reference>
<dbReference type="EMBL" id="JAVFHQ010000021">
    <property type="protein sequence ID" value="KAK4545118.1"/>
    <property type="molecule type" value="Genomic_DNA"/>
</dbReference>
<protein>
    <submittedName>
        <fullName evidence="2">Uncharacterized protein</fullName>
    </submittedName>
</protein>
<comment type="caution">
    <text evidence="2">The sequence shown here is derived from an EMBL/GenBank/DDBJ whole genome shotgun (WGS) entry which is preliminary data.</text>
</comment>
<dbReference type="AlphaFoldDB" id="A0AAV9JJ27"/>
<evidence type="ECO:0000256" key="1">
    <source>
        <dbReference type="SAM" id="MobiDB-lite"/>
    </source>
</evidence>
<keyword evidence="3" id="KW-1185">Reference proteome</keyword>